<dbReference type="CDD" id="cd07383">
    <property type="entry name" value="MPP_Dcr2"/>
    <property type="match status" value="1"/>
</dbReference>
<protein>
    <submittedName>
        <fullName evidence="2">Metallo-dependent phosphatase</fullName>
    </submittedName>
</protein>
<dbReference type="EMBL" id="ML976743">
    <property type="protein sequence ID" value="KAF1966661.1"/>
    <property type="molecule type" value="Genomic_DNA"/>
</dbReference>
<feature type="non-terminal residue" evidence="2">
    <location>
        <position position="1"/>
    </location>
</feature>
<gene>
    <name evidence="2" type="ORF">BU23DRAFT_486071</name>
</gene>
<keyword evidence="3" id="KW-1185">Reference proteome</keyword>
<dbReference type="GO" id="GO:0016788">
    <property type="term" value="F:hydrolase activity, acting on ester bonds"/>
    <property type="evidence" value="ECO:0007669"/>
    <property type="project" value="TreeGrafter"/>
</dbReference>
<evidence type="ECO:0000313" key="3">
    <source>
        <dbReference type="Proteomes" id="UP000800036"/>
    </source>
</evidence>
<dbReference type="SUPFAM" id="SSF56300">
    <property type="entry name" value="Metallo-dependent phosphatases"/>
    <property type="match status" value="1"/>
</dbReference>
<dbReference type="InterPro" id="IPR004843">
    <property type="entry name" value="Calcineurin-like_PHP"/>
</dbReference>
<accession>A0A6A5UNZ8</accession>
<dbReference type="Gene3D" id="3.60.21.10">
    <property type="match status" value="1"/>
</dbReference>
<name>A0A6A5UNZ8_9PLEO</name>
<reference evidence="2" key="1">
    <citation type="journal article" date="2020" name="Stud. Mycol.">
        <title>101 Dothideomycetes genomes: a test case for predicting lifestyles and emergence of pathogens.</title>
        <authorList>
            <person name="Haridas S."/>
            <person name="Albert R."/>
            <person name="Binder M."/>
            <person name="Bloem J."/>
            <person name="Labutti K."/>
            <person name="Salamov A."/>
            <person name="Andreopoulos B."/>
            <person name="Baker S."/>
            <person name="Barry K."/>
            <person name="Bills G."/>
            <person name="Bluhm B."/>
            <person name="Cannon C."/>
            <person name="Castanera R."/>
            <person name="Culley D."/>
            <person name="Daum C."/>
            <person name="Ezra D."/>
            <person name="Gonzalez J."/>
            <person name="Henrissat B."/>
            <person name="Kuo A."/>
            <person name="Liang C."/>
            <person name="Lipzen A."/>
            <person name="Lutzoni F."/>
            <person name="Magnuson J."/>
            <person name="Mondo S."/>
            <person name="Nolan M."/>
            <person name="Ohm R."/>
            <person name="Pangilinan J."/>
            <person name="Park H.-J."/>
            <person name="Ramirez L."/>
            <person name="Alfaro M."/>
            <person name="Sun H."/>
            <person name="Tritt A."/>
            <person name="Yoshinaga Y."/>
            <person name="Zwiers L.-H."/>
            <person name="Turgeon B."/>
            <person name="Goodwin S."/>
            <person name="Spatafora J."/>
            <person name="Crous P."/>
            <person name="Grigoriev I."/>
        </authorList>
    </citation>
    <scope>NUCLEOTIDE SEQUENCE</scope>
    <source>
        <strain evidence="2">CBS 107.79</strain>
    </source>
</reference>
<dbReference type="PANTHER" id="PTHR32440">
    <property type="entry name" value="PHOSPHATASE DCR2-RELATED-RELATED"/>
    <property type="match status" value="1"/>
</dbReference>
<dbReference type="PANTHER" id="PTHR32440:SF11">
    <property type="entry name" value="METALLOPHOSPHOESTERASE DOMAIN-CONTAINING PROTEIN"/>
    <property type="match status" value="1"/>
</dbReference>
<sequence>GLYFSDGKFEITIFNDLHMGDKGSWDGARPKGDWSNEETINVMNRVLDSEPSTNLAVLNGDLLSCEWVREQDTYGLLDQVMAPLLNRKLPFATTFGNHDWAVTCNTQTMTDYIWKTANKDSQLTFTTSLVHGNTNLVGTSNYYIPVYTKEDGIDKLTMLLWFFDSKGGFKYTGDGRDNGKPENGVKSYVHEDVSNLQHQNDGRYIPSLIFVHIPILVVHQYGRAIKYDTSLQPGVYGDSPDVQDGELGISLLNTLAETPNILGVFSGHLHRNDWCWKWTRTPDSAPTQWPKAANGNGLNLCFGRHTGYNGYSNVMRGGRHIVIHQAALGGDNAMETWNRLEDGTISGKVMLNSTYGQDCYPTVAIKESPPKGNVPAGRSNMGI</sequence>
<evidence type="ECO:0000313" key="2">
    <source>
        <dbReference type="EMBL" id="KAF1966661.1"/>
    </source>
</evidence>
<organism evidence="2 3">
    <name type="scientific">Bimuria novae-zelandiae CBS 107.79</name>
    <dbReference type="NCBI Taxonomy" id="1447943"/>
    <lineage>
        <taxon>Eukaryota</taxon>
        <taxon>Fungi</taxon>
        <taxon>Dikarya</taxon>
        <taxon>Ascomycota</taxon>
        <taxon>Pezizomycotina</taxon>
        <taxon>Dothideomycetes</taxon>
        <taxon>Pleosporomycetidae</taxon>
        <taxon>Pleosporales</taxon>
        <taxon>Massarineae</taxon>
        <taxon>Didymosphaeriaceae</taxon>
        <taxon>Bimuria</taxon>
    </lineage>
</organism>
<dbReference type="Pfam" id="PF00149">
    <property type="entry name" value="Metallophos"/>
    <property type="match status" value="1"/>
</dbReference>
<proteinExistence type="predicted"/>
<evidence type="ECO:0000259" key="1">
    <source>
        <dbReference type="Pfam" id="PF00149"/>
    </source>
</evidence>
<dbReference type="Proteomes" id="UP000800036">
    <property type="component" value="Unassembled WGS sequence"/>
</dbReference>
<dbReference type="InterPro" id="IPR029052">
    <property type="entry name" value="Metallo-depent_PP-like"/>
</dbReference>
<dbReference type="AlphaFoldDB" id="A0A6A5UNZ8"/>
<dbReference type="GO" id="GO:0005737">
    <property type="term" value="C:cytoplasm"/>
    <property type="evidence" value="ECO:0007669"/>
    <property type="project" value="TreeGrafter"/>
</dbReference>
<dbReference type="OrthoDB" id="783096at2759"/>
<feature type="domain" description="Calcineurin-like phosphoesterase" evidence="1">
    <location>
        <begin position="11"/>
        <end position="271"/>
    </location>
</feature>